<accession>A0ABT8SS22</accession>
<feature type="region of interest" description="Disordered" evidence="18">
    <location>
        <begin position="1"/>
        <end position="23"/>
    </location>
</feature>
<comment type="similarity">
    <text evidence="2 15 16">Belongs to the ATPase B chain family.</text>
</comment>
<gene>
    <name evidence="15" type="primary">atpF</name>
    <name evidence="19" type="ORF">Q2T52_03755</name>
</gene>
<keyword evidence="5 15" id="KW-0138">CF(0)</keyword>
<keyword evidence="6 15" id="KW-0812">Transmembrane</keyword>
<dbReference type="Gene3D" id="6.10.250.1580">
    <property type="match status" value="1"/>
</dbReference>
<evidence type="ECO:0000256" key="3">
    <source>
        <dbReference type="ARBA" id="ARBA00022448"/>
    </source>
</evidence>
<dbReference type="Pfam" id="PF00430">
    <property type="entry name" value="ATP-synt_B"/>
    <property type="match status" value="1"/>
</dbReference>
<evidence type="ECO:0000256" key="16">
    <source>
        <dbReference type="RuleBase" id="RU003848"/>
    </source>
</evidence>
<evidence type="ECO:0000256" key="7">
    <source>
        <dbReference type="ARBA" id="ARBA00022781"/>
    </source>
</evidence>
<sequence length="201" mass="21027">MFVTPAYAQEKAPAHGAAPAGEVHTETGVAHGAEHGGGVFPPFDQSTYASQLLWLVITFGFFYLIMKNVIVPRVGGILEHRHDRIAQDLDEASRLKAEADAAVATYEKELAEARSKAGSIAEAARESAKAKAAADRAAIESELSEKLSAAEARIADIKAKAFAEVGTIAEETASAIVDRLIGAKATADDIRAAVSAAKVEG</sequence>
<dbReference type="InterPro" id="IPR050059">
    <property type="entry name" value="ATP_synthase_B_chain"/>
</dbReference>
<keyword evidence="8 15" id="KW-1133">Transmembrane helix</keyword>
<evidence type="ECO:0000256" key="17">
    <source>
        <dbReference type="SAM" id="Coils"/>
    </source>
</evidence>
<evidence type="ECO:0000256" key="11">
    <source>
        <dbReference type="ARBA" id="ARBA00023310"/>
    </source>
</evidence>
<keyword evidence="11 15" id="KW-0066">ATP synthesis</keyword>
<reference evidence="19" key="1">
    <citation type="journal article" date="2015" name="Int. J. Syst. Evol. Microbiol.">
        <title>Rhizobium oryzicola sp. nov., potential plant-growth-promoting endophytic bacteria isolated from rice roots.</title>
        <authorList>
            <person name="Zhang X.X."/>
            <person name="Gao J.S."/>
            <person name="Cao Y.H."/>
            <person name="Sheirdil R.A."/>
            <person name="Wang X.C."/>
            <person name="Zhang L."/>
        </authorList>
    </citation>
    <scope>NUCLEOTIDE SEQUENCE</scope>
    <source>
        <strain evidence="19">05753</strain>
    </source>
</reference>
<evidence type="ECO:0000313" key="20">
    <source>
        <dbReference type="Proteomes" id="UP001169006"/>
    </source>
</evidence>
<keyword evidence="17" id="KW-0175">Coiled coil</keyword>
<evidence type="ECO:0000256" key="14">
    <source>
        <dbReference type="ARBA" id="ARBA00025830"/>
    </source>
</evidence>
<evidence type="ECO:0000256" key="6">
    <source>
        <dbReference type="ARBA" id="ARBA00022692"/>
    </source>
</evidence>
<comment type="subcellular location">
    <subcellularLocation>
        <location evidence="1">Cell inner membrane</location>
        <topology evidence="1">Single-pass membrane protein</topology>
    </subcellularLocation>
    <subcellularLocation>
        <location evidence="15">Cell membrane</location>
        <topology evidence="15">Single-pass membrane protein</topology>
    </subcellularLocation>
</comment>
<evidence type="ECO:0000256" key="18">
    <source>
        <dbReference type="SAM" id="MobiDB-lite"/>
    </source>
</evidence>
<evidence type="ECO:0000256" key="1">
    <source>
        <dbReference type="ARBA" id="ARBA00004377"/>
    </source>
</evidence>
<keyword evidence="7 15" id="KW-0375">Hydrogen ion transport</keyword>
<proteinExistence type="inferred from homology"/>
<name>A0ABT8SS22_9HYPH</name>
<evidence type="ECO:0000256" key="9">
    <source>
        <dbReference type="ARBA" id="ARBA00023065"/>
    </source>
</evidence>
<dbReference type="Proteomes" id="UP001169006">
    <property type="component" value="Unassembled WGS sequence"/>
</dbReference>
<dbReference type="PANTHER" id="PTHR33445">
    <property type="entry name" value="ATP SYNTHASE SUBUNIT B', CHLOROPLASTIC"/>
    <property type="match status" value="1"/>
</dbReference>
<protein>
    <recommendedName>
        <fullName evidence="15">ATP synthase subunit b</fullName>
    </recommendedName>
    <alternativeName>
        <fullName evidence="15">ATP synthase F(0) sector subunit b</fullName>
    </alternativeName>
    <alternativeName>
        <fullName evidence="15">ATPase subunit I</fullName>
    </alternativeName>
    <alternativeName>
        <fullName evidence="15">F-type ATPase subunit b</fullName>
        <shortName evidence="15">F-ATPase subunit b</shortName>
    </alternativeName>
</protein>
<comment type="function">
    <text evidence="13">Component of the F(0) channel, it forms part of the peripheral stalk, linking F(1) to F(0). The b'-subunit is a diverged and duplicated form of b found in plants and photosynthetic bacteria.</text>
</comment>
<feature type="coiled-coil region" evidence="17">
    <location>
        <begin position="89"/>
        <end position="160"/>
    </location>
</feature>
<keyword evidence="4 15" id="KW-1003">Cell membrane</keyword>
<dbReference type="RefSeq" id="WP_302075325.1">
    <property type="nucleotide sequence ID" value="NZ_JAUKWQ010000001.1"/>
</dbReference>
<dbReference type="NCBIfam" id="NF006612">
    <property type="entry name" value="PRK09174.1"/>
    <property type="match status" value="1"/>
</dbReference>
<evidence type="ECO:0000256" key="4">
    <source>
        <dbReference type="ARBA" id="ARBA00022475"/>
    </source>
</evidence>
<keyword evidence="9 15" id="KW-0406">Ion transport</keyword>
<keyword evidence="10 15" id="KW-0472">Membrane</keyword>
<dbReference type="PANTHER" id="PTHR33445:SF1">
    <property type="entry name" value="ATP SYNTHASE SUBUNIT B"/>
    <property type="match status" value="1"/>
</dbReference>
<dbReference type="EMBL" id="JAUKWQ010000001">
    <property type="protein sequence ID" value="MDO1581202.1"/>
    <property type="molecule type" value="Genomic_DNA"/>
</dbReference>
<evidence type="ECO:0000256" key="12">
    <source>
        <dbReference type="ARBA" id="ARBA00025198"/>
    </source>
</evidence>
<evidence type="ECO:0000256" key="2">
    <source>
        <dbReference type="ARBA" id="ARBA00005513"/>
    </source>
</evidence>
<comment type="subunit">
    <text evidence="14 15">F-type ATPases have 2 components, F(1) - the catalytic core - and F(0) - the membrane proton channel. F(1) has five subunits: alpha(3), beta(3), gamma(1), delta(1), epsilon(1). F(0) has three main subunits: a(1), b(2) and c(10-14). The alpha and beta chains form an alternating ring which encloses part of the gamma chain. F(1) is attached to F(0) by a central stalk formed by the gamma and epsilon chains, while a peripheral stalk is formed by the delta and b chains.</text>
</comment>
<comment type="caution">
    <text evidence="19">The sequence shown here is derived from an EMBL/GenBank/DDBJ whole genome shotgun (WGS) entry which is preliminary data.</text>
</comment>
<feature type="transmembrane region" description="Helical" evidence="15">
    <location>
        <begin position="48"/>
        <end position="66"/>
    </location>
</feature>
<dbReference type="InterPro" id="IPR002146">
    <property type="entry name" value="ATP_synth_b/b'su_bac/chlpt"/>
</dbReference>
<dbReference type="CDD" id="cd06503">
    <property type="entry name" value="ATP-synt_Fo_b"/>
    <property type="match status" value="1"/>
</dbReference>
<evidence type="ECO:0000313" key="19">
    <source>
        <dbReference type="EMBL" id="MDO1581202.1"/>
    </source>
</evidence>
<comment type="function">
    <text evidence="12 15">F(1)F(0) ATP synthase produces ATP from ADP in the presence of a proton or sodium gradient. F-type ATPases consist of two structural domains, F(1) containing the extramembraneous catalytic core and F(0) containing the membrane proton channel, linked together by a central stalk and a peripheral stalk. During catalysis, ATP synthesis in the catalytic domain of F(1) is coupled via a rotary mechanism of the central stalk subunits to proton translocation.</text>
</comment>
<evidence type="ECO:0000256" key="15">
    <source>
        <dbReference type="HAMAP-Rule" id="MF_01398"/>
    </source>
</evidence>
<evidence type="ECO:0000256" key="8">
    <source>
        <dbReference type="ARBA" id="ARBA00022989"/>
    </source>
</evidence>
<evidence type="ECO:0000256" key="5">
    <source>
        <dbReference type="ARBA" id="ARBA00022547"/>
    </source>
</evidence>
<reference evidence="19" key="2">
    <citation type="submission" date="2023-07" db="EMBL/GenBank/DDBJ databases">
        <authorList>
            <person name="Sun H."/>
        </authorList>
    </citation>
    <scope>NUCLEOTIDE SEQUENCE</scope>
    <source>
        <strain evidence="19">05753</strain>
    </source>
</reference>
<dbReference type="HAMAP" id="MF_01398">
    <property type="entry name" value="ATP_synth_b_bprime"/>
    <property type="match status" value="1"/>
</dbReference>
<keyword evidence="3 15" id="KW-0813">Transport</keyword>
<evidence type="ECO:0000256" key="13">
    <source>
        <dbReference type="ARBA" id="ARBA00025614"/>
    </source>
</evidence>
<keyword evidence="20" id="KW-1185">Reference proteome</keyword>
<evidence type="ECO:0000256" key="10">
    <source>
        <dbReference type="ARBA" id="ARBA00023136"/>
    </source>
</evidence>
<organism evidence="19 20">
    <name type="scientific">Rhizobium oryzicola</name>
    <dbReference type="NCBI Taxonomy" id="1232668"/>
    <lineage>
        <taxon>Bacteria</taxon>
        <taxon>Pseudomonadati</taxon>
        <taxon>Pseudomonadota</taxon>
        <taxon>Alphaproteobacteria</taxon>
        <taxon>Hyphomicrobiales</taxon>
        <taxon>Rhizobiaceae</taxon>
        <taxon>Rhizobium/Agrobacterium group</taxon>
        <taxon>Rhizobium</taxon>
    </lineage>
</organism>